<protein>
    <recommendedName>
        <fullName evidence="7">POPDC1-3 domain-containing protein</fullName>
    </recommendedName>
</protein>
<dbReference type="GO" id="GO:0051146">
    <property type="term" value="P:striated muscle cell differentiation"/>
    <property type="evidence" value="ECO:0007669"/>
    <property type="project" value="TreeGrafter"/>
</dbReference>
<evidence type="ECO:0000256" key="1">
    <source>
        <dbReference type="ARBA" id="ARBA00004141"/>
    </source>
</evidence>
<organism evidence="8">
    <name type="scientific">Timema monikensis</name>
    <dbReference type="NCBI Taxonomy" id="170555"/>
    <lineage>
        <taxon>Eukaryota</taxon>
        <taxon>Metazoa</taxon>
        <taxon>Ecdysozoa</taxon>
        <taxon>Arthropoda</taxon>
        <taxon>Hexapoda</taxon>
        <taxon>Insecta</taxon>
        <taxon>Pterygota</taxon>
        <taxon>Neoptera</taxon>
        <taxon>Polyneoptera</taxon>
        <taxon>Phasmatodea</taxon>
        <taxon>Timematodea</taxon>
        <taxon>Timematoidea</taxon>
        <taxon>Timematidae</taxon>
        <taxon>Timema</taxon>
    </lineage>
</organism>
<sequence length="584" mass="65296">MNRRVLPPLKWLRSITVRLLKGRPDGVSATITTVVEAIKHHGSSRRLHPQTNPVKPPAITSTFKTLFPLNEVDAKRVIIDISVKNNFTSHIQLEKCGGTVQCLTVHIVKNWAATSDLLWCDSWRKQQHVLYQMANAVFVMSYVAPSFALFSFWAWNVICAPDVFSWNFSFMFLNLAQLVYIIYQMRPVKFDPELEEAYQALFYPFKVSRLQFKKMVSFEFAQIMSLHAGEAYAIQNLTCTDRLGLLLSGKATTITTVIVAVKRRGGLSKTLCTLKRYVTSTLYGRGLIVAAIAVIPPDMLARTWDEVDYRLNMCRAPNGGHIEINVMSDQQFLHPILPCEFLDSPEFESSRATTEDNWSAPGILCPRYPPPLGPPQTPGSLSRLCRAPSGGGDPPGDNATRLNVVPSSEMSSSKRQESRGQIKVSIIAATACRYLYWQRSALEYLFVKETYIATVLTTLIARDITTKLYAMNKKIVTEKGSHLDIRLPSITTTLTSAGEYKSPSRTLRSSMLGPDACLLSSDSVFHSQERSVSRETGGVPSNGRLQEMDNMTELLSNDDLISNNGVESWLETSSKYHSCEVVDN</sequence>
<evidence type="ECO:0000259" key="7">
    <source>
        <dbReference type="Pfam" id="PF04831"/>
    </source>
</evidence>
<accession>A0A7R9EI39</accession>
<feature type="domain" description="POPDC1-3" evidence="7">
    <location>
        <begin position="147"/>
        <end position="474"/>
    </location>
</feature>
<keyword evidence="4 6" id="KW-0472">Membrane</keyword>
<evidence type="ECO:0000256" key="5">
    <source>
        <dbReference type="SAM" id="MobiDB-lite"/>
    </source>
</evidence>
<feature type="transmembrane region" description="Helical" evidence="6">
    <location>
        <begin position="164"/>
        <end position="183"/>
    </location>
</feature>
<evidence type="ECO:0000313" key="8">
    <source>
        <dbReference type="EMBL" id="CAD7433385.1"/>
    </source>
</evidence>
<keyword evidence="3 6" id="KW-1133">Transmembrane helix</keyword>
<dbReference type="PANTHER" id="PTHR12101:SF30">
    <property type="entry name" value="POPEYE DOMAIN-CONTAINING PROTEIN 3-LIKE PROTEIN"/>
    <property type="match status" value="1"/>
</dbReference>
<name>A0A7R9EI39_9NEOP</name>
<dbReference type="InterPro" id="IPR055272">
    <property type="entry name" value="POPDC1-3_dom"/>
</dbReference>
<keyword evidence="2 6" id="KW-0812">Transmembrane</keyword>
<dbReference type="EMBL" id="OB796391">
    <property type="protein sequence ID" value="CAD7433385.1"/>
    <property type="molecule type" value="Genomic_DNA"/>
</dbReference>
<dbReference type="PANTHER" id="PTHR12101">
    <property type="entry name" value="POPEYE DOMAIN CONTAINING PROTEIN"/>
    <property type="match status" value="1"/>
</dbReference>
<evidence type="ECO:0000256" key="4">
    <source>
        <dbReference type="ARBA" id="ARBA00023136"/>
    </source>
</evidence>
<feature type="transmembrane region" description="Helical" evidence="6">
    <location>
        <begin position="134"/>
        <end position="158"/>
    </location>
</feature>
<evidence type="ECO:0000256" key="2">
    <source>
        <dbReference type="ARBA" id="ARBA00022692"/>
    </source>
</evidence>
<dbReference type="GO" id="GO:0042383">
    <property type="term" value="C:sarcolemma"/>
    <property type="evidence" value="ECO:0007669"/>
    <property type="project" value="TreeGrafter"/>
</dbReference>
<gene>
    <name evidence="8" type="ORF">TMSB3V08_LOCUS10062</name>
</gene>
<dbReference type="GO" id="GO:0007507">
    <property type="term" value="P:heart development"/>
    <property type="evidence" value="ECO:0007669"/>
    <property type="project" value="TreeGrafter"/>
</dbReference>
<proteinExistence type="predicted"/>
<reference evidence="8" key="1">
    <citation type="submission" date="2020-11" db="EMBL/GenBank/DDBJ databases">
        <authorList>
            <person name="Tran Van P."/>
        </authorList>
    </citation>
    <scope>NUCLEOTIDE SEQUENCE</scope>
</reference>
<dbReference type="GO" id="GO:0042391">
    <property type="term" value="P:regulation of membrane potential"/>
    <property type="evidence" value="ECO:0007669"/>
    <property type="project" value="TreeGrafter"/>
</dbReference>
<dbReference type="AlphaFoldDB" id="A0A7R9EI39"/>
<dbReference type="GO" id="GO:0030552">
    <property type="term" value="F:cAMP binding"/>
    <property type="evidence" value="ECO:0007669"/>
    <property type="project" value="TreeGrafter"/>
</dbReference>
<comment type="subcellular location">
    <subcellularLocation>
        <location evidence="1">Membrane</location>
        <topology evidence="1">Multi-pass membrane protein</topology>
    </subcellularLocation>
</comment>
<feature type="region of interest" description="Disordered" evidence="5">
    <location>
        <begin position="369"/>
        <end position="416"/>
    </location>
</feature>
<evidence type="ECO:0000256" key="6">
    <source>
        <dbReference type="SAM" id="Phobius"/>
    </source>
</evidence>
<evidence type="ECO:0000256" key="3">
    <source>
        <dbReference type="ARBA" id="ARBA00022989"/>
    </source>
</evidence>
<dbReference type="Pfam" id="PF04831">
    <property type="entry name" value="POPDC1-3"/>
    <property type="match status" value="1"/>
</dbReference>
<dbReference type="InterPro" id="IPR006916">
    <property type="entry name" value="POPDC1-3"/>
</dbReference>